<proteinExistence type="predicted"/>
<name>A0A619AHU4_SALET</name>
<dbReference type="AlphaFoldDB" id="A0A619AHU4"/>
<dbReference type="EMBL" id="AAKZQX010000055">
    <property type="protein sequence ID" value="ECX6035525.1"/>
    <property type="molecule type" value="Genomic_DNA"/>
</dbReference>
<protein>
    <submittedName>
        <fullName evidence="1">DUF4376 domain-containing protein</fullName>
    </submittedName>
</protein>
<accession>A0A619AHU4</accession>
<evidence type="ECO:0000313" key="1">
    <source>
        <dbReference type="EMBL" id="ECX6035525.1"/>
    </source>
</evidence>
<organism evidence="1">
    <name type="scientific">Salmonella enterica subsp. enterica serovar Panama</name>
    <dbReference type="NCBI Taxonomy" id="29472"/>
    <lineage>
        <taxon>Bacteria</taxon>
        <taxon>Pseudomonadati</taxon>
        <taxon>Pseudomonadota</taxon>
        <taxon>Gammaproteobacteria</taxon>
        <taxon>Enterobacterales</taxon>
        <taxon>Enterobacteriaceae</taxon>
        <taxon>Salmonella</taxon>
    </lineage>
</organism>
<reference evidence="1" key="1">
    <citation type="submission" date="2018-07" db="EMBL/GenBank/DDBJ databases">
        <authorList>
            <consortium name="PulseNet: The National Subtyping Network for Foodborne Disease Surveillance"/>
            <person name="Tarr C.L."/>
            <person name="Trees E."/>
            <person name="Katz L.S."/>
            <person name="Carleton-Romer H.A."/>
            <person name="Stroika S."/>
            <person name="Kucerova Z."/>
            <person name="Roache K.F."/>
            <person name="Sabol A.L."/>
            <person name="Besser J."/>
            <person name="Gerner-Smidt P."/>
        </authorList>
    </citation>
    <scope>NUCLEOTIDE SEQUENCE</scope>
    <source>
        <strain evidence="1">PNUSAS001246</strain>
    </source>
</reference>
<gene>
    <name evidence="1" type="ORF">ATT75_22755</name>
</gene>
<sequence length="167" mass="18730">MMYAKVINNTVTEWPVSEIQIINRGESTDSYTVIADSPRPQCDEQMQYVREVTPKIIDGVLTRLFEVQTRPRDEIIRLQTDDLAGIRYRKETGGIELEGMKILTDRESQAQLTGVYQSLASGLINANRLESAGWLDDGDKGADRAGSHSRCRVFCRRKSGIGTDSAF</sequence>
<comment type="caution">
    <text evidence="1">The sequence shown here is derived from an EMBL/GenBank/DDBJ whole genome shotgun (WGS) entry which is preliminary data.</text>
</comment>